<gene>
    <name evidence="8" type="ORF">EAH89_27330</name>
</gene>
<keyword evidence="3" id="KW-1133">Transmembrane helix</keyword>
<feature type="domain" description="EAL" evidence="5">
    <location>
        <begin position="536"/>
        <end position="786"/>
    </location>
</feature>
<dbReference type="GO" id="GO:0071732">
    <property type="term" value="P:cellular response to nitric oxide"/>
    <property type="evidence" value="ECO:0007669"/>
    <property type="project" value="UniProtKB-ARBA"/>
</dbReference>
<dbReference type="InterPro" id="IPR003660">
    <property type="entry name" value="HAMP_dom"/>
</dbReference>
<dbReference type="SUPFAM" id="SSF55073">
    <property type="entry name" value="Nucleotide cyclase"/>
    <property type="match status" value="1"/>
</dbReference>
<dbReference type="InterPro" id="IPR029787">
    <property type="entry name" value="Nucleotide_cyclase"/>
</dbReference>
<feature type="signal peptide" evidence="4">
    <location>
        <begin position="1"/>
        <end position="22"/>
    </location>
</feature>
<keyword evidence="3" id="KW-0812">Transmembrane</keyword>
<dbReference type="Gene3D" id="3.30.450.20">
    <property type="entry name" value="PAS domain"/>
    <property type="match status" value="1"/>
</dbReference>
<comment type="catalytic activity">
    <reaction evidence="1">
        <text>3',3'-c-di-GMP + H2O = 5'-phosphoguanylyl(3'-&gt;5')guanosine + H(+)</text>
        <dbReference type="Rhea" id="RHEA:24902"/>
        <dbReference type="ChEBI" id="CHEBI:15377"/>
        <dbReference type="ChEBI" id="CHEBI:15378"/>
        <dbReference type="ChEBI" id="CHEBI:58754"/>
        <dbReference type="ChEBI" id="CHEBI:58805"/>
        <dbReference type="EC" id="3.1.4.52"/>
    </reaction>
    <physiologicalReaction direction="left-to-right" evidence="1">
        <dbReference type="Rhea" id="RHEA:24903"/>
    </physiologicalReaction>
</comment>
<dbReference type="SUPFAM" id="SSF141868">
    <property type="entry name" value="EAL domain-like"/>
    <property type="match status" value="1"/>
</dbReference>
<evidence type="ECO:0000259" key="7">
    <source>
        <dbReference type="PROSITE" id="PS50887"/>
    </source>
</evidence>
<reference evidence="8 9" key="1">
    <citation type="journal article" date="2019" name="Environ. Microbiol.">
        <title>Species interactions and distinct microbial communities in high Arctic permafrost affected cryosols are associated with the CH4 and CO2 gas fluxes.</title>
        <authorList>
            <person name="Altshuler I."/>
            <person name="Hamel J."/>
            <person name="Turney S."/>
            <person name="Magnuson E."/>
            <person name="Levesque R."/>
            <person name="Greer C."/>
            <person name="Whyte L.G."/>
        </authorList>
    </citation>
    <scope>NUCLEOTIDE SEQUENCE [LARGE SCALE GENOMIC DNA]</scope>
    <source>
        <strain evidence="8 9">S9.3B</strain>
    </source>
</reference>
<dbReference type="InterPro" id="IPR000160">
    <property type="entry name" value="GGDEF_dom"/>
</dbReference>
<dbReference type="GO" id="GO:0071111">
    <property type="term" value="F:cyclic-guanylate-specific phosphodiesterase activity"/>
    <property type="evidence" value="ECO:0007669"/>
    <property type="project" value="UniProtKB-EC"/>
</dbReference>
<dbReference type="FunFam" id="3.20.20.450:FF:000001">
    <property type="entry name" value="Cyclic di-GMP phosphodiesterase yahA"/>
    <property type="match status" value="1"/>
</dbReference>
<feature type="chain" id="PRO_5021480647" evidence="4">
    <location>
        <begin position="23"/>
        <end position="799"/>
    </location>
</feature>
<evidence type="ECO:0000256" key="4">
    <source>
        <dbReference type="SAM" id="SignalP"/>
    </source>
</evidence>
<dbReference type="GO" id="GO:0007165">
    <property type="term" value="P:signal transduction"/>
    <property type="evidence" value="ECO:0007669"/>
    <property type="project" value="InterPro"/>
</dbReference>
<dbReference type="EMBL" id="RCZP01000053">
    <property type="protein sequence ID" value="TPG44310.1"/>
    <property type="molecule type" value="Genomic_DNA"/>
</dbReference>
<dbReference type="PROSITE" id="PS50887">
    <property type="entry name" value="GGDEF"/>
    <property type="match status" value="1"/>
</dbReference>
<evidence type="ECO:0000313" key="8">
    <source>
        <dbReference type="EMBL" id="TPG44310.1"/>
    </source>
</evidence>
<evidence type="ECO:0000256" key="3">
    <source>
        <dbReference type="SAM" id="Phobius"/>
    </source>
</evidence>
<evidence type="ECO:0000256" key="1">
    <source>
        <dbReference type="ARBA" id="ARBA00051114"/>
    </source>
</evidence>
<dbReference type="SUPFAM" id="SSF55785">
    <property type="entry name" value="PYP-like sensor domain (PAS domain)"/>
    <property type="match status" value="1"/>
</dbReference>
<dbReference type="SMART" id="SM00267">
    <property type="entry name" value="GGDEF"/>
    <property type="match status" value="1"/>
</dbReference>
<organism evidence="8 9">
    <name type="scientific">Muricoccus nepalensis</name>
    <dbReference type="NCBI Taxonomy" id="1854500"/>
    <lineage>
        <taxon>Bacteria</taxon>
        <taxon>Pseudomonadati</taxon>
        <taxon>Pseudomonadota</taxon>
        <taxon>Alphaproteobacteria</taxon>
        <taxon>Acetobacterales</taxon>
        <taxon>Roseomonadaceae</taxon>
        <taxon>Muricoccus</taxon>
    </lineage>
</organism>
<sequence>MNLRMKILGGCVALACVTAALGAFVQSSQRDLGSIAISLYDNTFLAMSYLRSAQNRLLHAEASLQRSNIAEVIDDGRAGVIAALPEAADDLIVAVERAPSQEAQLAAENLTTSLLQLSEKITVLSSTELSASIQDLNSTLDTLVELYAAEGFRQRRSAGQLIEASLRHTWLAIGLSLLIALLITAILTRAIIPPVRAAVAIARAIAGGRFDNEITSNEGSRSETDELLRALATMQASFVELLAAQEASHSGRMEAQLARFDAALSNMVQGLCLFGPDDTLTVVNRRFVEMFGQPAMGCRKEEAFGDPQMARLFALDDHRDSICCDLADGRSFMVTRRAVTGGGWLATYEDLAERRQAEARLVHMAHHDSLTGLPNRAMFREHMTHALGRAQRQAGLAVMLLDLDRFKTVNDTLGHLTGDALLCQVAERLKACTRPADLVVRLGGDEFAIVQEAVAAPEDVSVLAERLVAALAEPFHVEGQQVNTGTSIGIALTHDGLDEANEMLKRADLALYRAKEEGRGTWRFFEPAMNARVVARRQLEQDLRRAVTEEQFQVYYQPVVEAEGGQISGFEALVRWVHPERGMVSPAEFIPLAEELGLIRAIGGWVLRQACSAAAAWPGELKVAVNLSPVQFSGGALVAEVASALKHAGLAPHCLELEITESLLLTDDAAVLATLHELRALGVRIAMDDFGTGYSSLSYLQRFPFDKIKIDQSFVRGLGQDEHCTAIIRAVVGLGKALGMTVNAEGVETAEQLETLRAEGCGEFQGYLFSKPRPSQDVRTMLGSPEYSPASVRPGSVAA</sequence>
<evidence type="ECO:0000259" key="5">
    <source>
        <dbReference type="PROSITE" id="PS50883"/>
    </source>
</evidence>
<dbReference type="InterPro" id="IPR001633">
    <property type="entry name" value="EAL_dom"/>
</dbReference>
<evidence type="ECO:0000313" key="9">
    <source>
        <dbReference type="Proteomes" id="UP000317078"/>
    </source>
</evidence>
<dbReference type="CDD" id="cd01949">
    <property type="entry name" value="GGDEF"/>
    <property type="match status" value="1"/>
</dbReference>
<name>A0A502F5T3_9PROT</name>
<keyword evidence="3" id="KW-0472">Membrane</keyword>
<dbReference type="Pfam" id="PF13188">
    <property type="entry name" value="PAS_8"/>
    <property type="match status" value="1"/>
</dbReference>
<dbReference type="Gene3D" id="3.30.70.270">
    <property type="match status" value="1"/>
</dbReference>
<dbReference type="InterPro" id="IPR043128">
    <property type="entry name" value="Rev_trsase/Diguanyl_cyclase"/>
</dbReference>
<dbReference type="Gene3D" id="6.10.340.10">
    <property type="match status" value="1"/>
</dbReference>
<evidence type="ECO:0000259" key="6">
    <source>
        <dbReference type="PROSITE" id="PS50885"/>
    </source>
</evidence>
<dbReference type="InterPro" id="IPR000014">
    <property type="entry name" value="PAS"/>
</dbReference>
<feature type="region of interest" description="Disordered" evidence="2">
    <location>
        <begin position="778"/>
        <end position="799"/>
    </location>
</feature>
<dbReference type="PANTHER" id="PTHR44757">
    <property type="entry name" value="DIGUANYLATE CYCLASE DGCP"/>
    <property type="match status" value="1"/>
</dbReference>
<feature type="transmembrane region" description="Helical" evidence="3">
    <location>
        <begin position="170"/>
        <end position="192"/>
    </location>
</feature>
<comment type="caution">
    <text evidence="8">The sequence shown here is derived from an EMBL/GenBank/DDBJ whole genome shotgun (WGS) entry which is preliminary data.</text>
</comment>
<keyword evidence="4" id="KW-0732">Signal</keyword>
<dbReference type="PANTHER" id="PTHR44757:SF2">
    <property type="entry name" value="BIOFILM ARCHITECTURE MAINTENANCE PROTEIN MBAA"/>
    <property type="match status" value="1"/>
</dbReference>
<dbReference type="Pfam" id="PF00990">
    <property type="entry name" value="GGDEF"/>
    <property type="match status" value="1"/>
</dbReference>
<dbReference type="PROSITE" id="PS50885">
    <property type="entry name" value="HAMP"/>
    <property type="match status" value="1"/>
</dbReference>
<proteinExistence type="predicted"/>
<dbReference type="OrthoDB" id="9814202at2"/>
<dbReference type="PROSITE" id="PS50883">
    <property type="entry name" value="EAL"/>
    <property type="match status" value="1"/>
</dbReference>
<dbReference type="AlphaFoldDB" id="A0A502F5T3"/>
<accession>A0A502F5T3</accession>
<dbReference type="CDD" id="cd01948">
    <property type="entry name" value="EAL"/>
    <property type="match status" value="1"/>
</dbReference>
<dbReference type="Pfam" id="PF00563">
    <property type="entry name" value="EAL"/>
    <property type="match status" value="1"/>
</dbReference>
<dbReference type="InterPro" id="IPR035919">
    <property type="entry name" value="EAL_sf"/>
</dbReference>
<dbReference type="Gene3D" id="3.20.20.450">
    <property type="entry name" value="EAL domain"/>
    <property type="match status" value="1"/>
</dbReference>
<dbReference type="SMART" id="SM00052">
    <property type="entry name" value="EAL"/>
    <property type="match status" value="1"/>
</dbReference>
<protein>
    <submittedName>
        <fullName evidence="8">EAL domain-containing protein</fullName>
    </submittedName>
</protein>
<feature type="domain" description="HAMP" evidence="6">
    <location>
        <begin position="189"/>
        <end position="243"/>
    </location>
</feature>
<dbReference type="InterPro" id="IPR052155">
    <property type="entry name" value="Biofilm_reg_signaling"/>
</dbReference>
<dbReference type="GO" id="GO:0016020">
    <property type="term" value="C:membrane"/>
    <property type="evidence" value="ECO:0007669"/>
    <property type="project" value="InterPro"/>
</dbReference>
<feature type="domain" description="GGDEF" evidence="7">
    <location>
        <begin position="394"/>
        <end position="527"/>
    </location>
</feature>
<dbReference type="Proteomes" id="UP000317078">
    <property type="component" value="Unassembled WGS sequence"/>
</dbReference>
<keyword evidence="9" id="KW-1185">Reference proteome</keyword>
<dbReference type="FunFam" id="3.30.70.270:FF:000001">
    <property type="entry name" value="Diguanylate cyclase domain protein"/>
    <property type="match status" value="1"/>
</dbReference>
<dbReference type="InterPro" id="IPR035965">
    <property type="entry name" value="PAS-like_dom_sf"/>
</dbReference>
<dbReference type="NCBIfam" id="TIGR00254">
    <property type="entry name" value="GGDEF"/>
    <property type="match status" value="1"/>
</dbReference>
<evidence type="ECO:0000256" key="2">
    <source>
        <dbReference type="SAM" id="MobiDB-lite"/>
    </source>
</evidence>